<reference evidence="2 3" key="1">
    <citation type="journal article" date="2006" name="Science">
        <title>The genome of black cottonwood, Populus trichocarpa (Torr. &amp; Gray).</title>
        <authorList>
            <person name="Tuskan G.A."/>
            <person name="Difazio S."/>
            <person name="Jansson S."/>
            <person name="Bohlmann J."/>
            <person name="Grigoriev I."/>
            <person name="Hellsten U."/>
            <person name="Putnam N."/>
            <person name="Ralph S."/>
            <person name="Rombauts S."/>
            <person name="Salamov A."/>
            <person name="Schein J."/>
            <person name="Sterck L."/>
            <person name="Aerts A."/>
            <person name="Bhalerao R.R."/>
            <person name="Bhalerao R.P."/>
            <person name="Blaudez D."/>
            <person name="Boerjan W."/>
            <person name="Brun A."/>
            <person name="Brunner A."/>
            <person name="Busov V."/>
            <person name="Campbell M."/>
            <person name="Carlson J."/>
            <person name="Chalot M."/>
            <person name="Chapman J."/>
            <person name="Chen G.L."/>
            <person name="Cooper D."/>
            <person name="Coutinho P.M."/>
            <person name="Couturier J."/>
            <person name="Covert S."/>
            <person name="Cronk Q."/>
            <person name="Cunningham R."/>
            <person name="Davis J."/>
            <person name="Degroeve S."/>
            <person name="Dejardin A."/>
            <person name="Depamphilis C."/>
            <person name="Detter J."/>
            <person name="Dirks B."/>
            <person name="Dubchak I."/>
            <person name="Duplessis S."/>
            <person name="Ehlting J."/>
            <person name="Ellis B."/>
            <person name="Gendler K."/>
            <person name="Goodstein D."/>
            <person name="Gribskov M."/>
            <person name="Grimwood J."/>
            <person name="Groover A."/>
            <person name="Gunter L."/>
            <person name="Hamberger B."/>
            <person name="Heinze B."/>
            <person name="Helariutta Y."/>
            <person name="Henrissat B."/>
            <person name="Holligan D."/>
            <person name="Holt R."/>
            <person name="Huang W."/>
            <person name="Islam-Faridi N."/>
            <person name="Jones S."/>
            <person name="Jones-Rhoades M."/>
            <person name="Jorgensen R."/>
            <person name="Joshi C."/>
            <person name="Kangasjarvi J."/>
            <person name="Karlsson J."/>
            <person name="Kelleher C."/>
            <person name="Kirkpatrick R."/>
            <person name="Kirst M."/>
            <person name="Kohler A."/>
            <person name="Kalluri U."/>
            <person name="Larimer F."/>
            <person name="Leebens-Mack J."/>
            <person name="Leple J.C."/>
            <person name="Locascio P."/>
            <person name="Lou Y."/>
            <person name="Lucas S."/>
            <person name="Martin F."/>
            <person name="Montanini B."/>
            <person name="Napoli C."/>
            <person name="Nelson D.R."/>
            <person name="Nelson C."/>
            <person name="Nieminen K."/>
            <person name="Nilsson O."/>
            <person name="Pereda V."/>
            <person name="Peter G."/>
            <person name="Philippe R."/>
            <person name="Pilate G."/>
            <person name="Poliakov A."/>
            <person name="Razumovskaya J."/>
            <person name="Richardson P."/>
            <person name="Rinaldi C."/>
            <person name="Ritland K."/>
            <person name="Rouze P."/>
            <person name="Ryaboy D."/>
            <person name="Schmutz J."/>
            <person name="Schrader J."/>
            <person name="Segerman B."/>
            <person name="Shin H."/>
            <person name="Siddiqui A."/>
            <person name="Sterky F."/>
            <person name="Terry A."/>
            <person name="Tsai C.J."/>
            <person name="Uberbacher E."/>
            <person name="Unneberg P."/>
            <person name="Vahala J."/>
            <person name="Wall K."/>
            <person name="Wessler S."/>
            <person name="Yang G."/>
            <person name="Yin T."/>
            <person name="Douglas C."/>
            <person name="Marra M."/>
            <person name="Sandberg G."/>
            <person name="Van de Peer Y."/>
            <person name="Rokhsar D."/>
        </authorList>
    </citation>
    <scope>NUCLEOTIDE SEQUENCE [LARGE SCALE GENOMIC DNA]</scope>
    <source>
        <strain evidence="3">cv. Nisqually</strain>
    </source>
</reference>
<evidence type="ECO:0000256" key="1">
    <source>
        <dbReference type="SAM" id="MobiDB-lite"/>
    </source>
</evidence>
<keyword evidence="3" id="KW-1185">Reference proteome</keyword>
<dbReference type="Gramene" id="Potri.009G058500.1.v4.1">
    <property type="protein sequence ID" value="Potri.009G058500.1.v4.1"/>
    <property type="gene ID" value="Potri.009G058500.v4.1"/>
</dbReference>
<dbReference type="InParanoid" id="A0A2K1Z3I2"/>
<feature type="region of interest" description="Disordered" evidence="1">
    <location>
        <begin position="26"/>
        <end position="61"/>
    </location>
</feature>
<protein>
    <submittedName>
        <fullName evidence="2">Uncharacterized protein</fullName>
    </submittedName>
</protein>
<evidence type="ECO:0000313" key="2">
    <source>
        <dbReference type="EMBL" id="PNT19836.1"/>
    </source>
</evidence>
<dbReference type="AlphaFoldDB" id="A0A2K1Z3I2"/>
<proteinExistence type="predicted"/>
<dbReference type="STRING" id="3694.A0A2K1Z3I2"/>
<evidence type="ECO:0000313" key="3">
    <source>
        <dbReference type="Proteomes" id="UP000006729"/>
    </source>
</evidence>
<dbReference type="PANTHER" id="PTHR33983:SF19">
    <property type="match status" value="1"/>
</dbReference>
<gene>
    <name evidence="2" type="ORF">POPTR_009G058500</name>
</gene>
<dbReference type="EMBL" id="CM009298">
    <property type="protein sequence ID" value="PNT19836.1"/>
    <property type="molecule type" value="Genomic_DNA"/>
</dbReference>
<organism evidence="2 3">
    <name type="scientific">Populus trichocarpa</name>
    <name type="common">Western balsam poplar</name>
    <name type="synonym">Populus balsamifera subsp. trichocarpa</name>
    <dbReference type="NCBI Taxonomy" id="3694"/>
    <lineage>
        <taxon>Eukaryota</taxon>
        <taxon>Viridiplantae</taxon>
        <taxon>Streptophyta</taxon>
        <taxon>Embryophyta</taxon>
        <taxon>Tracheophyta</taxon>
        <taxon>Spermatophyta</taxon>
        <taxon>Magnoliopsida</taxon>
        <taxon>eudicotyledons</taxon>
        <taxon>Gunneridae</taxon>
        <taxon>Pentapetalae</taxon>
        <taxon>rosids</taxon>
        <taxon>fabids</taxon>
        <taxon>Malpighiales</taxon>
        <taxon>Salicaceae</taxon>
        <taxon>Saliceae</taxon>
        <taxon>Populus</taxon>
    </lineage>
</organism>
<accession>A0A2K1Z3I2</accession>
<name>A0A2K1Z3I2_POPTR</name>
<dbReference type="OMA" id="YMEMFRI"/>
<sequence length="77" mass="8528">MGGKYMEMFRIAARFHSHCPQTARVYYHPPPNADDHHNNHPHPHQHGCGCGGGTSSASNPEAVTRVLDVRELILNSI</sequence>
<dbReference type="Proteomes" id="UP000006729">
    <property type="component" value="Chromosome 9"/>
</dbReference>
<dbReference type="PANTHER" id="PTHR33983">
    <property type="entry name" value="OS07G0185900 PROTEIN"/>
    <property type="match status" value="1"/>
</dbReference>